<protein>
    <recommendedName>
        <fullName evidence="4">NAD(+) diphosphatase</fullName>
        <ecNumber evidence="4">3.6.1.22</ecNumber>
    </recommendedName>
</protein>
<evidence type="ECO:0000313" key="13">
    <source>
        <dbReference type="Proteomes" id="UP000577408"/>
    </source>
</evidence>
<dbReference type="AlphaFoldDB" id="A0A7V8UVW2"/>
<dbReference type="Gene3D" id="3.90.79.10">
    <property type="entry name" value="Nucleoside Triphosphate Pyrophosphohydrolase"/>
    <property type="match status" value="1"/>
</dbReference>
<evidence type="ECO:0000256" key="7">
    <source>
        <dbReference type="ARBA" id="ARBA00022842"/>
    </source>
</evidence>
<dbReference type="PANTHER" id="PTHR42904:SF6">
    <property type="entry name" value="NAD-CAPPED RNA HYDROLASE NUDT12"/>
    <property type="match status" value="1"/>
</dbReference>
<dbReference type="InterPro" id="IPR049734">
    <property type="entry name" value="NudC-like_C"/>
</dbReference>
<comment type="caution">
    <text evidence="12">The sequence shown here is derived from an EMBL/GenBank/DDBJ whole genome shotgun (WGS) entry which is preliminary data.</text>
</comment>
<evidence type="ECO:0000256" key="1">
    <source>
        <dbReference type="ARBA" id="ARBA00001946"/>
    </source>
</evidence>
<dbReference type="GO" id="GO:0006742">
    <property type="term" value="P:NADP+ catabolic process"/>
    <property type="evidence" value="ECO:0007669"/>
    <property type="project" value="TreeGrafter"/>
</dbReference>
<evidence type="ECO:0000256" key="9">
    <source>
        <dbReference type="ARBA" id="ARBA00023679"/>
    </source>
</evidence>
<evidence type="ECO:0000256" key="8">
    <source>
        <dbReference type="ARBA" id="ARBA00023027"/>
    </source>
</evidence>
<dbReference type="EC" id="3.6.1.22" evidence="4"/>
<evidence type="ECO:0000256" key="10">
    <source>
        <dbReference type="SAM" id="MobiDB-lite"/>
    </source>
</evidence>
<dbReference type="InterPro" id="IPR000086">
    <property type="entry name" value="NUDIX_hydrolase_dom"/>
</dbReference>
<dbReference type="InterPro" id="IPR015797">
    <property type="entry name" value="NUDIX_hydrolase-like_dom_sf"/>
</dbReference>
<dbReference type="PROSITE" id="PS51462">
    <property type="entry name" value="NUDIX"/>
    <property type="match status" value="1"/>
</dbReference>
<dbReference type="RefSeq" id="WP_181193009.1">
    <property type="nucleotide sequence ID" value="NZ_JABFED010000009.1"/>
</dbReference>
<gene>
    <name evidence="12" type="ORF">HMA55_10570</name>
</gene>
<keyword evidence="7" id="KW-0460">Magnesium</keyword>
<dbReference type="GO" id="GO:0035529">
    <property type="term" value="F:NADH pyrophosphatase activity"/>
    <property type="evidence" value="ECO:0007669"/>
    <property type="project" value="TreeGrafter"/>
</dbReference>
<comment type="similarity">
    <text evidence="3">Belongs to the Nudix hydrolase family. NudC subfamily.</text>
</comment>
<evidence type="ECO:0000256" key="2">
    <source>
        <dbReference type="ARBA" id="ARBA00001947"/>
    </source>
</evidence>
<evidence type="ECO:0000256" key="6">
    <source>
        <dbReference type="ARBA" id="ARBA00022801"/>
    </source>
</evidence>
<dbReference type="InterPro" id="IPR050241">
    <property type="entry name" value="NAD-cap_RNA_hydrolase_NudC"/>
</dbReference>
<dbReference type="CDD" id="cd03429">
    <property type="entry name" value="NUDIX_NADH_pyrophosphatase_Nudt13"/>
    <property type="match status" value="1"/>
</dbReference>
<evidence type="ECO:0000259" key="11">
    <source>
        <dbReference type="PROSITE" id="PS51462"/>
    </source>
</evidence>
<feature type="domain" description="Nudix hydrolase" evidence="11">
    <location>
        <begin position="115"/>
        <end position="240"/>
    </location>
</feature>
<proteinExistence type="inferred from homology"/>
<keyword evidence="6" id="KW-0378">Hydrolase</keyword>
<dbReference type="EMBL" id="JABFED010000009">
    <property type="protein sequence ID" value="MBA1838321.1"/>
    <property type="molecule type" value="Genomic_DNA"/>
</dbReference>
<dbReference type="GO" id="GO:0019677">
    <property type="term" value="P:NAD+ catabolic process"/>
    <property type="evidence" value="ECO:0007669"/>
    <property type="project" value="TreeGrafter"/>
</dbReference>
<dbReference type="PANTHER" id="PTHR42904">
    <property type="entry name" value="NUDIX HYDROLASE, NUDC SUBFAMILY"/>
    <property type="match status" value="1"/>
</dbReference>
<comment type="cofactor">
    <cofactor evidence="1">
        <name>Mg(2+)</name>
        <dbReference type="ChEBI" id="CHEBI:18420"/>
    </cofactor>
</comment>
<dbReference type="GO" id="GO:0046872">
    <property type="term" value="F:metal ion binding"/>
    <property type="evidence" value="ECO:0007669"/>
    <property type="project" value="UniProtKB-KW"/>
</dbReference>
<dbReference type="Proteomes" id="UP000577408">
    <property type="component" value="Unassembled WGS sequence"/>
</dbReference>
<keyword evidence="5" id="KW-0479">Metal-binding</keyword>
<reference evidence="12 13" key="1">
    <citation type="submission" date="2020-05" db="EMBL/GenBank/DDBJ databases">
        <title>Descriptions of Corynebacterium xxxx sp. nov., Corynebacterium yyyy sp. nov. and Corynebacterium zzzz sp. nov.</title>
        <authorList>
            <person name="Zhang G."/>
        </authorList>
    </citation>
    <scope>NUCLEOTIDE SEQUENCE [LARGE SCALE GENOMIC DNA]</scope>
    <source>
        <strain evidence="13">zg-913</strain>
    </source>
</reference>
<accession>A0A7V8UVW2</accession>
<dbReference type="InterPro" id="IPR020084">
    <property type="entry name" value="NUDIX_hydrolase_CS"/>
</dbReference>
<sequence length="267" mass="28363">MFLLIDAAGRFPLGDDGEPLLIDAPPATADLSSPVRIKPGVTAARVRGVDAADLTGPGGGTGDARTHAGHPLAARAVGLVNARERYRYDPADGSELTWGDGGIVARGASGTAIFPRLDPCVIGVVEDPGRQRILLVENSRRPGYFTLVAGYVDVGETLEAAFAREVWEETGRRVTDIGYLGSQPWPASGALMVGMTGRTADIDALGPTDGELTRTRWATRAELETLTLAAEGTIARALIEHWAHQPDARSQQNHPTRTTRKEHSNGD</sequence>
<comment type="catalytic activity">
    <reaction evidence="9">
        <text>a 5'-end NAD(+)-phospho-ribonucleoside in mRNA + H2O = a 5'-end phospho-adenosine-phospho-ribonucleoside in mRNA + beta-nicotinamide D-ribonucleotide + 2 H(+)</text>
        <dbReference type="Rhea" id="RHEA:60876"/>
        <dbReference type="Rhea" id="RHEA-COMP:15698"/>
        <dbReference type="Rhea" id="RHEA-COMP:15719"/>
        <dbReference type="ChEBI" id="CHEBI:14649"/>
        <dbReference type="ChEBI" id="CHEBI:15377"/>
        <dbReference type="ChEBI" id="CHEBI:15378"/>
        <dbReference type="ChEBI" id="CHEBI:144029"/>
        <dbReference type="ChEBI" id="CHEBI:144051"/>
    </reaction>
    <physiologicalReaction direction="left-to-right" evidence="9">
        <dbReference type="Rhea" id="RHEA:60877"/>
    </physiologicalReaction>
</comment>
<organism evidence="12 13">
    <name type="scientific">Corynebacterium wankanglinii</name>
    <dbReference type="NCBI Taxonomy" id="2735136"/>
    <lineage>
        <taxon>Bacteria</taxon>
        <taxon>Bacillati</taxon>
        <taxon>Actinomycetota</taxon>
        <taxon>Actinomycetes</taxon>
        <taxon>Mycobacteriales</taxon>
        <taxon>Corynebacteriaceae</taxon>
        <taxon>Corynebacterium</taxon>
    </lineage>
</organism>
<dbReference type="SUPFAM" id="SSF55811">
    <property type="entry name" value="Nudix"/>
    <property type="match status" value="1"/>
</dbReference>
<dbReference type="Pfam" id="PF00293">
    <property type="entry name" value="NUDIX"/>
    <property type="match status" value="1"/>
</dbReference>
<feature type="region of interest" description="Disordered" evidence="10">
    <location>
        <begin position="244"/>
        <end position="267"/>
    </location>
</feature>
<dbReference type="GO" id="GO:0005829">
    <property type="term" value="C:cytosol"/>
    <property type="evidence" value="ECO:0007669"/>
    <property type="project" value="TreeGrafter"/>
</dbReference>
<keyword evidence="8" id="KW-0520">NAD</keyword>
<evidence type="ECO:0000256" key="4">
    <source>
        <dbReference type="ARBA" id="ARBA00012381"/>
    </source>
</evidence>
<name>A0A7V8UVW2_9CORY</name>
<comment type="cofactor">
    <cofactor evidence="2">
        <name>Zn(2+)</name>
        <dbReference type="ChEBI" id="CHEBI:29105"/>
    </cofactor>
</comment>
<evidence type="ECO:0000313" key="12">
    <source>
        <dbReference type="EMBL" id="MBA1838321.1"/>
    </source>
</evidence>
<dbReference type="PROSITE" id="PS00893">
    <property type="entry name" value="NUDIX_BOX"/>
    <property type="match status" value="1"/>
</dbReference>
<keyword evidence="13" id="KW-1185">Reference proteome</keyword>
<evidence type="ECO:0000256" key="5">
    <source>
        <dbReference type="ARBA" id="ARBA00022723"/>
    </source>
</evidence>
<evidence type="ECO:0000256" key="3">
    <source>
        <dbReference type="ARBA" id="ARBA00009595"/>
    </source>
</evidence>